<dbReference type="RefSeq" id="WP_262068727.1">
    <property type="nucleotide sequence ID" value="NZ_JAMXOC010000006.1"/>
</dbReference>
<protein>
    <submittedName>
        <fullName evidence="4">ECF transporter S component</fullName>
    </submittedName>
</protein>
<feature type="transmembrane region" description="Helical" evidence="3">
    <location>
        <begin position="106"/>
        <end position="126"/>
    </location>
</feature>
<comment type="caution">
    <text evidence="4">The sequence shown here is derived from an EMBL/GenBank/DDBJ whole genome shotgun (WGS) entry which is preliminary data.</text>
</comment>
<sequence>MQTTHKKMIYAALFAALTFVATSIIRIPTPGTSGYVHPGDAFVILGGILLGPLWGALAGGIGSALSDLVGGYVIYIPITFLIKGLAGGLVGYAFHSFRGAFKKAPLRVIIGGVICTLIVALGYLFCESFLYGFAAALASFLPNLIQGITGIILSSVLYPILSKIPDLQAFHRHK</sequence>
<reference evidence="4 5" key="1">
    <citation type="journal article" date="2022" name="Genome Biol. Evol.">
        <title>Host diet, physiology and behaviors set the stage for Lachnospiraceae cladogenesis.</title>
        <authorList>
            <person name="Vera-Ponce De Leon A."/>
            <person name="Schneider M."/>
            <person name="Jahnes B.C."/>
            <person name="Sadowski V."/>
            <person name="Camuy-Velez L.A."/>
            <person name="Duan J."/>
            <person name="Sabree Z.L."/>
        </authorList>
    </citation>
    <scope>NUCLEOTIDE SEQUENCE [LARGE SCALE GENOMIC DNA]</scope>
    <source>
        <strain evidence="4 5">PAL227</strain>
    </source>
</reference>
<dbReference type="Pfam" id="PF07155">
    <property type="entry name" value="ECF-ribofla_trS"/>
    <property type="match status" value="1"/>
</dbReference>
<dbReference type="PANTHER" id="PTHR37815">
    <property type="entry name" value="UPF0397 PROTEIN BC_2624-RELATED"/>
    <property type="match status" value="1"/>
</dbReference>
<feature type="transmembrane region" description="Helical" evidence="3">
    <location>
        <begin position="42"/>
        <end position="65"/>
    </location>
</feature>
<organism evidence="4 5">
    <name type="scientific">Ohessyouella blattaphilus</name>
    <dbReference type="NCBI Taxonomy" id="2949333"/>
    <lineage>
        <taxon>Bacteria</taxon>
        <taxon>Bacillati</taxon>
        <taxon>Bacillota</taxon>
        <taxon>Clostridia</taxon>
        <taxon>Lachnospirales</taxon>
        <taxon>Lachnospiraceae</taxon>
        <taxon>Ohessyouella</taxon>
    </lineage>
</organism>
<accession>A0ABT1EJH5</accession>
<dbReference type="InterPro" id="IPR009825">
    <property type="entry name" value="ECF_substrate-spec-like"/>
</dbReference>
<keyword evidence="1 3" id="KW-0812">Transmembrane</keyword>
<evidence type="ECO:0000256" key="2">
    <source>
        <dbReference type="ARBA" id="ARBA00022989"/>
    </source>
</evidence>
<name>A0ABT1EJH5_9FIRM</name>
<keyword evidence="2 3" id="KW-1133">Transmembrane helix</keyword>
<evidence type="ECO:0000256" key="3">
    <source>
        <dbReference type="SAM" id="Phobius"/>
    </source>
</evidence>
<dbReference type="EMBL" id="JAMZFV010000006">
    <property type="protein sequence ID" value="MCP1109846.1"/>
    <property type="molecule type" value="Genomic_DNA"/>
</dbReference>
<evidence type="ECO:0000256" key="1">
    <source>
        <dbReference type="ARBA" id="ARBA00022692"/>
    </source>
</evidence>
<dbReference type="PANTHER" id="PTHR37815:SF3">
    <property type="entry name" value="UPF0397 PROTEIN SPR0429"/>
    <property type="match status" value="1"/>
</dbReference>
<evidence type="ECO:0000313" key="5">
    <source>
        <dbReference type="Proteomes" id="UP001523565"/>
    </source>
</evidence>
<keyword evidence="3" id="KW-0472">Membrane</keyword>
<feature type="transmembrane region" description="Helical" evidence="3">
    <location>
        <begin position="72"/>
        <end position="94"/>
    </location>
</feature>
<dbReference type="Gene3D" id="1.10.1760.20">
    <property type="match status" value="1"/>
</dbReference>
<proteinExistence type="predicted"/>
<evidence type="ECO:0000313" key="4">
    <source>
        <dbReference type="EMBL" id="MCP1109846.1"/>
    </source>
</evidence>
<gene>
    <name evidence="4" type="ORF">NK118_06215</name>
</gene>
<dbReference type="Proteomes" id="UP001523565">
    <property type="component" value="Unassembled WGS sequence"/>
</dbReference>
<feature type="transmembrane region" description="Helical" evidence="3">
    <location>
        <begin position="133"/>
        <end position="161"/>
    </location>
</feature>
<keyword evidence="5" id="KW-1185">Reference proteome</keyword>